<keyword evidence="5" id="KW-0472">Membrane</keyword>
<keyword evidence="1" id="KW-0433">Leucine-rich repeat</keyword>
<dbReference type="SMART" id="SM00364">
    <property type="entry name" value="LRR_BAC"/>
    <property type="match status" value="4"/>
</dbReference>
<dbReference type="SMART" id="SM00369">
    <property type="entry name" value="LRR_TYP"/>
    <property type="match status" value="7"/>
</dbReference>
<dbReference type="PROSITE" id="PS51450">
    <property type="entry name" value="LRR"/>
    <property type="match status" value="3"/>
</dbReference>
<dbReference type="InterPro" id="IPR001611">
    <property type="entry name" value="Leu-rich_rpt"/>
</dbReference>
<evidence type="ECO:0000256" key="3">
    <source>
        <dbReference type="ARBA" id="ARBA00022737"/>
    </source>
</evidence>
<dbReference type="OrthoDB" id="1055097at2759"/>
<feature type="transmembrane region" description="Helical" evidence="5">
    <location>
        <begin position="7"/>
        <end position="27"/>
    </location>
</feature>
<dbReference type="AlphaFoldDB" id="A0A8S9ZP39"/>
<evidence type="ECO:0000256" key="5">
    <source>
        <dbReference type="SAM" id="Phobius"/>
    </source>
</evidence>
<gene>
    <name evidence="6" type="ORF">Mgra_00005572</name>
</gene>
<dbReference type="SUPFAM" id="SSF52058">
    <property type="entry name" value="L domain-like"/>
    <property type="match status" value="1"/>
</dbReference>
<feature type="region of interest" description="Disordered" evidence="4">
    <location>
        <begin position="564"/>
        <end position="589"/>
    </location>
</feature>
<sequence>MYLIQFLFILFKNAFFIICLLATFNNAFCPPGCECNDDLLTVFCDFVGINAVPILLNPMLKSLTIKNSNGLKLDTFSIALYQELEYLDISNCQITSIPSKFISQMGHLKFLSLRNNKLKLIDDQMFESKSLLTLDHLDISNNQIERITPLAFKSLSSLLELNISFNNLHFLQENIFFGLKKLKLLDLTRNRISKLEKIKIENNKENNLFNGLEQLEELKIGGNLISELSSLGNESFNNNNNKLIKSFNIFPQNLEVLDISGNAWILIPSLNISSLKKLIMEDMVQLREIQENAFKFLPNLESLSLANSIFLSKIDSKAFGNYLTTKIINLNLSNCQLSNLPLLLLDWKKIKILRLEGNRWNCNCQLISFIPQLLDKIKINNKQFNQILCKEPNEYLNIPIINFNEKKIQNCENVNTLSSFLEDEKEEKFFKKYFISIASGLSLLMFTSIALLIYCLCCTTTINRRESIGLNNYCCCCYNQKTFKNTKQNNQHNNNLLLPKLINQQQQQVQLYSTGSTYTESLIYEKENGKGIKSLHCPFYGCSNCPKVLIPSINYQKRESLKVSNEQNLNSKENSLSSSSSSSSSTGEEYYSICNTQIRSNK</sequence>
<reference evidence="6" key="1">
    <citation type="journal article" date="2020" name="Ecol. Evol.">
        <title>Genome structure and content of the rice root-knot nematode (Meloidogyne graminicola).</title>
        <authorList>
            <person name="Phan N.T."/>
            <person name="Danchin E.G.J."/>
            <person name="Klopp C."/>
            <person name="Perfus-Barbeoch L."/>
            <person name="Kozlowski D.K."/>
            <person name="Koutsovoulos G.D."/>
            <person name="Lopez-Roques C."/>
            <person name="Bouchez O."/>
            <person name="Zahm M."/>
            <person name="Besnard G."/>
            <person name="Bellafiore S."/>
        </authorList>
    </citation>
    <scope>NUCLEOTIDE SEQUENCE</scope>
    <source>
        <strain evidence="6">VN-18</strain>
    </source>
</reference>
<evidence type="ECO:0000313" key="6">
    <source>
        <dbReference type="EMBL" id="KAF7634973.1"/>
    </source>
</evidence>
<dbReference type="Pfam" id="PF13855">
    <property type="entry name" value="LRR_8"/>
    <property type="match status" value="2"/>
</dbReference>
<dbReference type="SMART" id="SM00365">
    <property type="entry name" value="LRR_SD22"/>
    <property type="match status" value="4"/>
</dbReference>
<dbReference type="InterPro" id="IPR032675">
    <property type="entry name" value="LRR_dom_sf"/>
</dbReference>
<protein>
    <recommendedName>
        <fullName evidence="8">LRRCT domain-containing protein</fullName>
    </recommendedName>
</protein>
<dbReference type="Proteomes" id="UP000605970">
    <property type="component" value="Unassembled WGS sequence"/>
</dbReference>
<dbReference type="InterPro" id="IPR003591">
    <property type="entry name" value="Leu-rich_rpt_typical-subtyp"/>
</dbReference>
<keyword evidence="5" id="KW-1133">Transmembrane helix</keyword>
<name>A0A8S9ZP39_9BILA</name>
<dbReference type="PANTHER" id="PTHR24373:SF378">
    <property type="entry name" value="FI03225P-RELATED"/>
    <property type="match status" value="1"/>
</dbReference>
<feature type="transmembrane region" description="Helical" evidence="5">
    <location>
        <begin position="433"/>
        <end position="454"/>
    </location>
</feature>
<evidence type="ECO:0000313" key="7">
    <source>
        <dbReference type="Proteomes" id="UP000605970"/>
    </source>
</evidence>
<organism evidence="6 7">
    <name type="scientific">Meloidogyne graminicola</name>
    <dbReference type="NCBI Taxonomy" id="189291"/>
    <lineage>
        <taxon>Eukaryota</taxon>
        <taxon>Metazoa</taxon>
        <taxon>Ecdysozoa</taxon>
        <taxon>Nematoda</taxon>
        <taxon>Chromadorea</taxon>
        <taxon>Rhabditida</taxon>
        <taxon>Tylenchina</taxon>
        <taxon>Tylenchomorpha</taxon>
        <taxon>Tylenchoidea</taxon>
        <taxon>Meloidogynidae</taxon>
        <taxon>Meloidogyninae</taxon>
        <taxon>Meloidogyne</taxon>
    </lineage>
</organism>
<dbReference type="GO" id="GO:0005615">
    <property type="term" value="C:extracellular space"/>
    <property type="evidence" value="ECO:0007669"/>
    <property type="project" value="TreeGrafter"/>
</dbReference>
<keyword evidence="5" id="KW-0812">Transmembrane</keyword>
<keyword evidence="3" id="KW-0677">Repeat</keyword>
<dbReference type="EMBL" id="JABEBT010000048">
    <property type="protein sequence ID" value="KAF7634973.1"/>
    <property type="molecule type" value="Genomic_DNA"/>
</dbReference>
<dbReference type="GO" id="GO:0031012">
    <property type="term" value="C:extracellular matrix"/>
    <property type="evidence" value="ECO:0007669"/>
    <property type="project" value="TreeGrafter"/>
</dbReference>
<evidence type="ECO:0000256" key="1">
    <source>
        <dbReference type="ARBA" id="ARBA00022614"/>
    </source>
</evidence>
<evidence type="ECO:0000256" key="4">
    <source>
        <dbReference type="SAM" id="MobiDB-lite"/>
    </source>
</evidence>
<dbReference type="PANTHER" id="PTHR24373">
    <property type="entry name" value="SLIT RELATED LEUCINE-RICH REPEAT NEURONAL PROTEIN"/>
    <property type="match status" value="1"/>
</dbReference>
<proteinExistence type="predicted"/>
<dbReference type="InterPro" id="IPR050328">
    <property type="entry name" value="Dev_Immune_Receptor"/>
</dbReference>
<dbReference type="Gene3D" id="3.80.10.10">
    <property type="entry name" value="Ribonuclease Inhibitor"/>
    <property type="match status" value="3"/>
</dbReference>
<feature type="compositionally biased region" description="Low complexity" evidence="4">
    <location>
        <begin position="564"/>
        <end position="585"/>
    </location>
</feature>
<evidence type="ECO:0008006" key="8">
    <source>
        <dbReference type="Google" id="ProtNLM"/>
    </source>
</evidence>
<keyword evidence="2" id="KW-0732">Signal</keyword>
<accession>A0A8S9ZP39</accession>
<keyword evidence="7" id="KW-1185">Reference proteome</keyword>
<comment type="caution">
    <text evidence="6">The sequence shown here is derived from an EMBL/GenBank/DDBJ whole genome shotgun (WGS) entry which is preliminary data.</text>
</comment>
<evidence type="ECO:0000256" key="2">
    <source>
        <dbReference type="ARBA" id="ARBA00022729"/>
    </source>
</evidence>